<evidence type="ECO:0008006" key="5">
    <source>
        <dbReference type="Google" id="ProtNLM"/>
    </source>
</evidence>
<evidence type="ECO:0000313" key="3">
    <source>
        <dbReference type="EMBL" id="MCC2231897.1"/>
    </source>
</evidence>
<feature type="region of interest" description="Disordered" evidence="2">
    <location>
        <begin position="207"/>
        <end position="239"/>
    </location>
</feature>
<feature type="compositionally biased region" description="Basic and acidic residues" evidence="2">
    <location>
        <begin position="491"/>
        <end position="500"/>
    </location>
</feature>
<accession>A0AAE3EC48</accession>
<dbReference type="Pfam" id="PF08238">
    <property type="entry name" value="Sel1"/>
    <property type="match status" value="5"/>
</dbReference>
<comment type="caution">
    <text evidence="3">The sequence shown here is derived from an EMBL/GenBank/DDBJ whole genome shotgun (WGS) entry which is preliminary data.</text>
</comment>
<dbReference type="AlphaFoldDB" id="A0AAE3EC48"/>
<dbReference type="InterPro" id="IPR050767">
    <property type="entry name" value="Sel1_AlgK"/>
</dbReference>
<feature type="region of interest" description="Disordered" evidence="2">
    <location>
        <begin position="453"/>
        <end position="594"/>
    </location>
</feature>
<protein>
    <recommendedName>
        <fullName evidence="5">Sel1 repeat family protein</fullName>
    </recommendedName>
</protein>
<evidence type="ECO:0000256" key="1">
    <source>
        <dbReference type="SAM" id="Coils"/>
    </source>
</evidence>
<dbReference type="Proteomes" id="UP001198182">
    <property type="component" value="Unassembled WGS sequence"/>
</dbReference>
<evidence type="ECO:0000313" key="4">
    <source>
        <dbReference type="Proteomes" id="UP001198182"/>
    </source>
</evidence>
<reference evidence="3" key="1">
    <citation type="submission" date="2021-10" db="EMBL/GenBank/DDBJ databases">
        <title>Anaerobic single-cell dispensing facilitates the cultivation of human gut bacteria.</title>
        <authorList>
            <person name="Afrizal A."/>
        </authorList>
    </citation>
    <scope>NUCLEOTIDE SEQUENCE</scope>
    <source>
        <strain evidence="3">CLA-AA-H215</strain>
    </source>
</reference>
<dbReference type="InterPro" id="IPR006597">
    <property type="entry name" value="Sel1-like"/>
</dbReference>
<evidence type="ECO:0000256" key="2">
    <source>
        <dbReference type="SAM" id="MobiDB-lite"/>
    </source>
</evidence>
<dbReference type="PANTHER" id="PTHR11102">
    <property type="entry name" value="SEL-1-LIKE PROTEIN"/>
    <property type="match status" value="1"/>
</dbReference>
<feature type="compositionally biased region" description="Basic and acidic residues" evidence="2">
    <location>
        <begin position="221"/>
        <end position="239"/>
    </location>
</feature>
<feature type="compositionally biased region" description="Basic and acidic residues" evidence="2">
    <location>
        <begin position="509"/>
        <end position="526"/>
    </location>
</feature>
<dbReference type="RefSeq" id="WP_308454382.1">
    <property type="nucleotide sequence ID" value="NZ_JAJEQR010000043.1"/>
</dbReference>
<dbReference type="InterPro" id="IPR011990">
    <property type="entry name" value="TPR-like_helical_dom_sf"/>
</dbReference>
<sequence length="594" mass="66761">MGLFGNSKEKNQKKAAQYYEAGLDYYEGRNKPKNMVQAMSYFRQAAERDHVGACRALGWIYLYEPDFNHNVTEAVHWYELGAKHGDPECMCNLAAVLCNEEEVENHAEAFQWFCRASETGSEEGCYYRARFLEQGIGTDADEAEAKVWYEKAWKAGSRDAAEDLAVLWESDMIPLDLEKEEDCLQAAGLLDQAAKWHDLAAGTVPEEPETAAMAQTDESGEETKEARARRIARERSQRAEDCRKAAAEYRNRAEEIQNRAREALRNAPEPERAYCIVLAGDYAALGENVFAALKLYASERFECVEGDREEYVFFWFEDQGQAVQVTCYYDFTVMMERLKEGSLPLSRLVPLFSESYGLTETMRLCMEQAWESGCSTMLPVFVLFGEEDELSRLVQMDLLSYARGTGGCSHPDLYRAGNGIPAEFWCSAVLDPMETWWEEGNAIPAEVLKERRLASKKKKHDHSENAQKDTEAGAETEMKAADTQQAQVSKENAESGKIEENTETAENMETEKTMPLEANAEEKATDEMCTESAEATETSHTESAEASGEAEIPDDKQNPEGVAEKEDAAPTDEDLQAAIEAARQRRLEADKKSL</sequence>
<feature type="compositionally biased region" description="Basic and acidic residues" evidence="2">
    <location>
        <begin position="582"/>
        <end position="594"/>
    </location>
</feature>
<dbReference type="SMART" id="SM00671">
    <property type="entry name" value="SEL1"/>
    <property type="match status" value="4"/>
</dbReference>
<feature type="compositionally biased region" description="Basic and acidic residues" evidence="2">
    <location>
        <begin position="553"/>
        <end position="568"/>
    </location>
</feature>
<organism evidence="3 4">
    <name type="scientific">Hominifimenecus microfluidus</name>
    <dbReference type="NCBI Taxonomy" id="2885348"/>
    <lineage>
        <taxon>Bacteria</taxon>
        <taxon>Bacillati</taxon>
        <taxon>Bacillota</taxon>
        <taxon>Clostridia</taxon>
        <taxon>Lachnospirales</taxon>
        <taxon>Lachnospiraceae</taxon>
        <taxon>Hominifimenecus</taxon>
    </lineage>
</organism>
<name>A0AAE3EC48_9FIRM</name>
<feature type="compositionally biased region" description="Basic and acidic residues" evidence="2">
    <location>
        <begin position="461"/>
        <end position="480"/>
    </location>
</feature>
<gene>
    <name evidence="3" type="ORF">LKD81_12970</name>
</gene>
<keyword evidence="4" id="KW-1185">Reference proteome</keyword>
<dbReference type="SUPFAM" id="SSF81901">
    <property type="entry name" value="HCP-like"/>
    <property type="match status" value="1"/>
</dbReference>
<feature type="coiled-coil region" evidence="1">
    <location>
        <begin position="239"/>
        <end position="266"/>
    </location>
</feature>
<dbReference type="EMBL" id="JAJEQR010000043">
    <property type="protein sequence ID" value="MCC2231897.1"/>
    <property type="molecule type" value="Genomic_DNA"/>
</dbReference>
<proteinExistence type="predicted"/>
<dbReference type="Gene3D" id="1.25.40.10">
    <property type="entry name" value="Tetratricopeptide repeat domain"/>
    <property type="match status" value="1"/>
</dbReference>
<dbReference type="PANTHER" id="PTHR11102:SF160">
    <property type="entry name" value="ERAD-ASSOCIATED E3 UBIQUITIN-PROTEIN LIGASE COMPONENT HRD3"/>
    <property type="match status" value="1"/>
</dbReference>
<keyword evidence="1" id="KW-0175">Coiled coil</keyword>